<comment type="caution">
    <text evidence="1">The sequence shown here is derived from an EMBL/GenBank/DDBJ whole genome shotgun (WGS) entry which is preliminary data.</text>
</comment>
<reference evidence="1" key="1">
    <citation type="journal article" date="2015" name="Nature">
        <title>Complex archaea that bridge the gap between prokaryotes and eukaryotes.</title>
        <authorList>
            <person name="Spang A."/>
            <person name="Saw J.H."/>
            <person name="Jorgensen S.L."/>
            <person name="Zaremba-Niedzwiedzka K."/>
            <person name="Martijn J."/>
            <person name="Lind A.E."/>
            <person name="van Eijk R."/>
            <person name="Schleper C."/>
            <person name="Guy L."/>
            <person name="Ettema T.J."/>
        </authorList>
    </citation>
    <scope>NUCLEOTIDE SEQUENCE</scope>
</reference>
<sequence>MTDLKYLHNFLYHTSPNRHVLSAADHDRAFALCDGYGTFTVSELKANGLDWDWSHVRDSTDEALAAARKFVEARV</sequence>
<proteinExistence type="predicted"/>
<accession>A0A0F9SUR3</accession>
<dbReference type="EMBL" id="LAZR01000502">
    <property type="protein sequence ID" value="KKN66362.1"/>
    <property type="molecule type" value="Genomic_DNA"/>
</dbReference>
<gene>
    <name evidence="1" type="ORF">LCGC14_0471830</name>
</gene>
<evidence type="ECO:0000313" key="1">
    <source>
        <dbReference type="EMBL" id="KKN66362.1"/>
    </source>
</evidence>
<organism evidence="1">
    <name type="scientific">marine sediment metagenome</name>
    <dbReference type="NCBI Taxonomy" id="412755"/>
    <lineage>
        <taxon>unclassified sequences</taxon>
        <taxon>metagenomes</taxon>
        <taxon>ecological metagenomes</taxon>
    </lineage>
</organism>
<protein>
    <submittedName>
        <fullName evidence="1">Uncharacterized protein</fullName>
    </submittedName>
</protein>
<name>A0A0F9SUR3_9ZZZZ</name>
<dbReference type="AlphaFoldDB" id="A0A0F9SUR3"/>